<name>A0A543Q1P7_ACITH</name>
<proteinExistence type="predicted"/>
<dbReference type="Proteomes" id="UP000315403">
    <property type="component" value="Unassembled WGS sequence"/>
</dbReference>
<reference evidence="1 2" key="1">
    <citation type="submission" date="2019-03" db="EMBL/GenBank/DDBJ databases">
        <title>New insights into Acidothiobacillus thiooxidans sulfur metabolism through coupled gene expression, solution geochemistry, microscopy and spectroscopy analyses.</title>
        <authorList>
            <person name="Camacho D."/>
            <person name="Frazao R."/>
            <person name="Fouillen A."/>
            <person name="Nanci A."/>
            <person name="Lang B.F."/>
            <person name="Apte S.C."/>
            <person name="Baron C."/>
            <person name="Warren L.A."/>
        </authorList>
    </citation>
    <scope>NUCLEOTIDE SEQUENCE [LARGE SCALE GENOMIC DNA]</scope>
    <source>
        <strain evidence="1 2">ATCC 19377</strain>
    </source>
</reference>
<organism evidence="1 2">
    <name type="scientific">Acidithiobacillus thiooxidans ATCC 19377</name>
    <dbReference type="NCBI Taxonomy" id="637390"/>
    <lineage>
        <taxon>Bacteria</taxon>
        <taxon>Pseudomonadati</taxon>
        <taxon>Pseudomonadota</taxon>
        <taxon>Acidithiobacillia</taxon>
        <taxon>Acidithiobacillales</taxon>
        <taxon>Acidithiobacillaceae</taxon>
        <taxon>Acidithiobacillus</taxon>
    </lineage>
</organism>
<accession>A0A543Q1P7</accession>
<dbReference type="EMBL" id="SZUV01000001">
    <property type="protein sequence ID" value="TQN50245.1"/>
    <property type="molecule type" value="Genomic_DNA"/>
</dbReference>
<protein>
    <submittedName>
        <fullName evidence="1">Uncharacterized protein</fullName>
    </submittedName>
</protein>
<comment type="caution">
    <text evidence="1">The sequence shown here is derived from an EMBL/GenBank/DDBJ whole genome shotgun (WGS) entry which is preliminary data.</text>
</comment>
<dbReference type="AlphaFoldDB" id="A0A543Q1P7"/>
<sequence length="273" mass="31415">MHVFTDEKTGAPCVEIATFAPKKMQAYFRTLTFAMETTIPKVYREMAGRFLKEKPWKHGLQWRTTQEQAGIHGVHGERCPASPFWTPVSIRLPVILGKELESLAEQQGVSLSSVGYTMLYWWNWWIYRPGNGRVQALKGNIPFILYKLFLPLVDKKDARLLIKINAPARMKRHHNTVSFPADRMLQAILLRSAEYFLEEKPWEQGLEWKSEGGVETVFKNYAVEENVADWKQIQVRLPAEISYSLKNLAMKQSVPLSSVIHTMLCFASKNNEA</sequence>
<dbReference type="RefSeq" id="WP_142086106.1">
    <property type="nucleotide sequence ID" value="NZ_SZUV01000001.1"/>
</dbReference>
<evidence type="ECO:0000313" key="2">
    <source>
        <dbReference type="Proteomes" id="UP000315403"/>
    </source>
</evidence>
<gene>
    <name evidence="1" type="ORF">DLNHIDIE_00098</name>
</gene>
<evidence type="ECO:0000313" key="1">
    <source>
        <dbReference type="EMBL" id="TQN50245.1"/>
    </source>
</evidence>